<dbReference type="VEuPathDB" id="FungiDB:A1O9_11963"/>
<dbReference type="EMBL" id="AMGV01000020">
    <property type="protein sequence ID" value="KEF51973.1"/>
    <property type="molecule type" value="Genomic_DNA"/>
</dbReference>
<sequence>MLKTKSRPLPGQLDNCDVCAKRFTVTPYSKTGPNGGLLCPKCSKELKEDEKKDAAARKKKVAAPRGRRRQTESDRLMGDVKPGAKSLVDVCVRRVANVVHDIDDFGDMPEDVLDRLSQILSKQRVLTPRVLQLFLRRDLDRISIYDCGRLETEDFKKIFAFMPDIKFVNLRFAGQLKDDTIHYMADKCKMIRHLQLGATNLVSDKAWIELFRTIGPQLESLKLSELNDSLKDDTVAELTKNCQNLKRLKLRSCSHMDEASIALLCQLGNLEHLTLGVAQQETSSATLVDLIATLGPKLRTLCLEDFLELDDAVLAAIAKNCNRLSKLRIRGANTATDAAFAELFGNNSPIPSLVYADLSDNRDIDNMAPEGPEDATVGVADLAFPALMQHSGSTLRSLNLKADRHISHSALLSVFDGKKKYPVLKDIDLSFVTQVDDVVMNGIFQSCPELAKLAVFACFNARSAAIPVGIAVIGLPNAQDSVVIGGDAIGEV</sequence>
<dbReference type="AlphaFoldDB" id="A0A072NY51"/>
<gene>
    <name evidence="3" type="ORF">A1O9_11963</name>
</gene>
<evidence type="ECO:0000313" key="3">
    <source>
        <dbReference type="EMBL" id="KEF51973.1"/>
    </source>
</evidence>
<feature type="compositionally biased region" description="Basic and acidic residues" evidence="1">
    <location>
        <begin position="69"/>
        <end position="78"/>
    </location>
</feature>
<dbReference type="PANTHER" id="PTHR13318">
    <property type="entry name" value="PARTNER OF PAIRED, ISOFORM B-RELATED"/>
    <property type="match status" value="1"/>
</dbReference>
<comment type="caution">
    <text evidence="3">The sequence shown here is derived from an EMBL/GenBank/DDBJ whole genome shotgun (WGS) entry which is preliminary data.</text>
</comment>
<dbReference type="SMART" id="SM00367">
    <property type="entry name" value="LRR_CC"/>
    <property type="match status" value="7"/>
</dbReference>
<dbReference type="RefSeq" id="XP_013254563.1">
    <property type="nucleotide sequence ID" value="XM_013399109.1"/>
</dbReference>
<accession>A0A072NY51</accession>
<dbReference type="GO" id="GO:0019005">
    <property type="term" value="C:SCF ubiquitin ligase complex"/>
    <property type="evidence" value="ECO:0007669"/>
    <property type="project" value="TreeGrafter"/>
</dbReference>
<dbReference type="Gene3D" id="3.80.10.10">
    <property type="entry name" value="Ribonuclease Inhibitor"/>
    <property type="match status" value="2"/>
</dbReference>
<dbReference type="PANTHER" id="PTHR13318:SF234">
    <property type="entry name" value="RNI-LIKE PROTEIN"/>
    <property type="match status" value="1"/>
</dbReference>
<evidence type="ECO:0000313" key="4">
    <source>
        <dbReference type="Proteomes" id="UP000027920"/>
    </source>
</evidence>
<dbReference type="OrthoDB" id="1924287at2759"/>
<dbReference type="GO" id="GO:0031146">
    <property type="term" value="P:SCF-dependent proteasomal ubiquitin-dependent protein catabolic process"/>
    <property type="evidence" value="ECO:0007669"/>
    <property type="project" value="TreeGrafter"/>
</dbReference>
<dbReference type="Proteomes" id="UP000027920">
    <property type="component" value="Unassembled WGS sequence"/>
</dbReference>
<proteinExistence type="predicted"/>
<dbReference type="SUPFAM" id="SSF52047">
    <property type="entry name" value="RNI-like"/>
    <property type="match status" value="1"/>
</dbReference>
<dbReference type="FunFam" id="3.80.10.10:FF:000601">
    <property type="entry name" value="DNA repair protein Rad7, protein"/>
    <property type="match status" value="1"/>
</dbReference>
<feature type="compositionally biased region" description="Basic residues" evidence="1">
    <location>
        <begin position="57"/>
        <end position="68"/>
    </location>
</feature>
<dbReference type="InterPro" id="IPR056451">
    <property type="entry name" value="Znf_Tbcl_Rhp7"/>
</dbReference>
<dbReference type="STRING" id="1182545.A0A072NY51"/>
<evidence type="ECO:0000256" key="1">
    <source>
        <dbReference type="SAM" id="MobiDB-lite"/>
    </source>
</evidence>
<dbReference type="InterPro" id="IPR006553">
    <property type="entry name" value="Leu-rich_rpt_Cys-con_subtyp"/>
</dbReference>
<protein>
    <recommendedName>
        <fullName evidence="2">DNA repair protein rhp7 treble clef domain-containing protein</fullName>
    </recommendedName>
</protein>
<evidence type="ECO:0000259" key="2">
    <source>
        <dbReference type="Pfam" id="PF23550"/>
    </source>
</evidence>
<dbReference type="InterPro" id="IPR032675">
    <property type="entry name" value="LRR_dom_sf"/>
</dbReference>
<feature type="domain" description="DNA repair protein rhp7 treble clef" evidence="2">
    <location>
        <begin position="10"/>
        <end position="47"/>
    </location>
</feature>
<dbReference type="GeneID" id="25286858"/>
<dbReference type="HOGENOM" id="CLU_006598_1_0_1"/>
<name>A0A072NY51_9EURO</name>
<organism evidence="3 4">
    <name type="scientific">Exophiala aquamarina CBS 119918</name>
    <dbReference type="NCBI Taxonomy" id="1182545"/>
    <lineage>
        <taxon>Eukaryota</taxon>
        <taxon>Fungi</taxon>
        <taxon>Dikarya</taxon>
        <taxon>Ascomycota</taxon>
        <taxon>Pezizomycotina</taxon>
        <taxon>Eurotiomycetes</taxon>
        <taxon>Chaetothyriomycetidae</taxon>
        <taxon>Chaetothyriales</taxon>
        <taxon>Herpotrichiellaceae</taxon>
        <taxon>Exophiala</taxon>
    </lineage>
</organism>
<keyword evidence="4" id="KW-1185">Reference proteome</keyword>
<feature type="region of interest" description="Disordered" evidence="1">
    <location>
        <begin position="53"/>
        <end position="78"/>
    </location>
</feature>
<dbReference type="Pfam" id="PF23550">
    <property type="entry name" value="zf_Tbcl_Rhp7"/>
    <property type="match status" value="1"/>
</dbReference>
<reference evidence="3 4" key="1">
    <citation type="submission" date="2013-03" db="EMBL/GenBank/DDBJ databases">
        <title>The Genome Sequence of Exophiala aquamarina CBS 119918.</title>
        <authorList>
            <consortium name="The Broad Institute Genomics Platform"/>
            <person name="Cuomo C."/>
            <person name="de Hoog S."/>
            <person name="Gorbushina A."/>
            <person name="Walker B."/>
            <person name="Young S.K."/>
            <person name="Zeng Q."/>
            <person name="Gargeya S."/>
            <person name="Fitzgerald M."/>
            <person name="Haas B."/>
            <person name="Abouelleil A."/>
            <person name="Allen A.W."/>
            <person name="Alvarado L."/>
            <person name="Arachchi H.M."/>
            <person name="Berlin A.M."/>
            <person name="Chapman S.B."/>
            <person name="Gainer-Dewar J."/>
            <person name="Goldberg J."/>
            <person name="Griggs A."/>
            <person name="Gujja S."/>
            <person name="Hansen M."/>
            <person name="Howarth C."/>
            <person name="Imamovic A."/>
            <person name="Ireland A."/>
            <person name="Larimer J."/>
            <person name="McCowan C."/>
            <person name="Murphy C."/>
            <person name="Pearson M."/>
            <person name="Poon T.W."/>
            <person name="Priest M."/>
            <person name="Roberts A."/>
            <person name="Saif S."/>
            <person name="Shea T."/>
            <person name="Sisk P."/>
            <person name="Sykes S."/>
            <person name="Wortman J."/>
            <person name="Nusbaum C."/>
            <person name="Birren B."/>
        </authorList>
    </citation>
    <scope>NUCLEOTIDE SEQUENCE [LARGE SCALE GENOMIC DNA]</scope>
    <source>
        <strain evidence="3 4">CBS 119918</strain>
    </source>
</reference>